<organism evidence="1 2">
    <name type="scientific">Galerina marginata (strain CBS 339.88)</name>
    <dbReference type="NCBI Taxonomy" id="685588"/>
    <lineage>
        <taxon>Eukaryota</taxon>
        <taxon>Fungi</taxon>
        <taxon>Dikarya</taxon>
        <taxon>Basidiomycota</taxon>
        <taxon>Agaricomycotina</taxon>
        <taxon>Agaricomycetes</taxon>
        <taxon>Agaricomycetidae</taxon>
        <taxon>Agaricales</taxon>
        <taxon>Agaricineae</taxon>
        <taxon>Strophariaceae</taxon>
        <taxon>Galerina</taxon>
    </lineage>
</organism>
<gene>
    <name evidence="1" type="ORF">GALMADRAFT_159047</name>
</gene>
<accession>A0A067T020</accession>
<protein>
    <submittedName>
        <fullName evidence="1">Uncharacterized protein</fullName>
    </submittedName>
</protein>
<dbReference type="PROSITE" id="PS51257">
    <property type="entry name" value="PROKAR_LIPOPROTEIN"/>
    <property type="match status" value="1"/>
</dbReference>
<dbReference type="AlphaFoldDB" id="A0A067T020"/>
<dbReference type="HOGENOM" id="CLU_087992_0_0_1"/>
<name>A0A067T020_GALM3</name>
<evidence type="ECO:0000313" key="1">
    <source>
        <dbReference type="EMBL" id="KDR72368.1"/>
    </source>
</evidence>
<dbReference type="EMBL" id="KL142389">
    <property type="protein sequence ID" value="KDR72368.1"/>
    <property type="molecule type" value="Genomic_DNA"/>
</dbReference>
<keyword evidence="2" id="KW-1185">Reference proteome</keyword>
<reference evidence="2" key="1">
    <citation type="journal article" date="2014" name="Proc. Natl. Acad. Sci. U.S.A.">
        <title>Extensive sampling of basidiomycete genomes demonstrates inadequacy of the white-rot/brown-rot paradigm for wood decay fungi.</title>
        <authorList>
            <person name="Riley R."/>
            <person name="Salamov A.A."/>
            <person name="Brown D.W."/>
            <person name="Nagy L.G."/>
            <person name="Floudas D."/>
            <person name="Held B.W."/>
            <person name="Levasseur A."/>
            <person name="Lombard V."/>
            <person name="Morin E."/>
            <person name="Otillar R."/>
            <person name="Lindquist E.A."/>
            <person name="Sun H."/>
            <person name="LaButti K.M."/>
            <person name="Schmutz J."/>
            <person name="Jabbour D."/>
            <person name="Luo H."/>
            <person name="Baker S.E."/>
            <person name="Pisabarro A.G."/>
            <person name="Walton J.D."/>
            <person name="Blanchette R.A."/>
            <person name="Henrissat B."/>
            <person name="Martin F."/>
            <person name="Cullen D."/>
            <person name="Hibbett D.S."/>
            <person name="Grigoriev I.V."/>
        </authorList>
    </citation>
    <scope>NUCLEOTIDE SEQUENCE [LARGE SCALE GENOMIC DNA]</scope>
    <source>
        <strain evidence="2">CBS 339.88</strain>
    </source>
</reference>
<dbReference type="Proteomes" id="UP000027222">
    <property type="component" value="Unassembled WGS sequence"/>
</dbReference>
<proteinExistence type="predicted"/>
<evidence type="ECO:0000313" key="2">
    <source>
        <dbReference type="Proteomes" id="UP000027222"/>
    </source>
</evidence>
<dbReference type="OrthoDB" id="2563669at2759"/>
<sequence>MRRPVPVCDEVVGISGFCCPIGTACFTHGSNNVVECVDALGTTASSFPSATTGLIPSATPVLSSDIAIVYDPPQAWNVSDTEVNCTTSKSWHITDSVNATISYNYTGPSIMVHTGTSSIGGAFWVLADGFNTTSTIDTYSGPGNLTLPVCYPIQFPPFAVTPPGYESRMNHTLTLVFSGPSSDTPSGTNGSNFLFNGFAIPDLQFSLGATNDGSSEKQHIYFYLAYFVVFSTFFLL</sequence>